<gene>
    <name evidence="1" type="ORF">ElyMa_002539400</name>
</gene>
<keyword evidence="2" id="KW-1185">Reference proteome</keyword>
<evidence type="ECO:0000313" key="2">
    <source>
        <dbReference type="Proteomes" id="UP000762676"/>
    </source>
</evidence>
<dbReference type="EMBL" id="BMAT01005220">
    <property type="protein sequence ID" value="GFR89287.1"/>
    <property type="molecule type" value="Genomic_DNA"/>
</dbReference>
<accession>A0AAV4GU95</accession>
<dbReference type="Proteomes" id="UP000762676">
    <property type="component" value="Unassembled WGS sequence"/>
</dbReference>
<comment type="caution">
    <text evidence="1">The sequence shown here is derived from an EMBL/GenBank/DDBJ whole genome shotgun (WGS) entry which is preliminary data.</text>
</comment>
<sequence length="113" mass="12680">MAPALIAWKLKAIGTLFAMKLKGMGLATKKLFTSAYYLGKKSSANAIKELTKRLQVQESVDYDTLETLLEAIKAESPEEFCDVICDFSDSDVFSSSTIMKLCFPCLLPWNWNR</sequence>
<reference evidence="1 2" key="1">
    <citation type="journal article" date="2021" name="Elife">
        <title>Chloroplast acquisition without the gene transfer in kleptoplastic sea slugs, Plakobranchus ocellatus.</title>
        <authorList>
            <person name="Maeda T."/>
            <person name="Takahashi S."/>
            <person name="Yoshida T."/>
            <person name="Shimamura S."/>
            <person name="Takaki Y."/>
            <person name="Nagai Y."/>
            <person name="Toyoda A."/>
            <person name="Suzuki Y."/>
            <person name="Arimoto A."/>
            <person name="Ishii H."/>
            <person name="Satoh N."/>
            <person name="Nishiyama T."/>
            <person name="Hasebe M."/>
            <person name="Maruyama T."/>
            <person name="Minagawa J."/>
            <person name="Obokata J."/>
            <person name="Shigenobu S."/>
        </authorList>
    </citation>
    <scope>NUCLEOTIDE SEQUENCE [LARGE SCALE GENOMIC DNA]</scope>
</reference>
<organism evidence="1 2">
    <name type="scientific">Elysia marginata</name>
    <dbReference type="NCBI Taxonomy" id="1093978"/>
    <lineage>
        <taxon>Eukaryota</taxon>
        <taxon>Metazoa</taxon>
        <taxon>Spiralia</taxon>
        <taxon>Lophotrochozoa</taxon>
        <taxon>Mollusca</taxon>
        <taxon>Gastropoda</taxon>
        <taxon>Heterobranchia</taxon>
        <taxon>Euthyneura</taxon>
        <taxon>Panpulmonata</taxon>
        <taxon>Sacoglossa</taxon>
        <taxon>Placobranchoidea</taxon>
        <taxon>Plakobranchidae</taxon>
        <taxon>Elysia</taxon>
    </lineage>
</organism>
<protein>
    <recommendedName>
        <fullName evidence="3">Annexin</fullName>
    </recommendedName>
</protein>
<feature type="non-terminal residue" evidence="1">
    <location>
        <position position="113"/>
    </location>
</feature>
<proteinExistence type="predicted"/>
<dbReference type="AlphaFoldDB" id="A0AAV4GU95"/>
<evidence type="ECO:0008006" key="3">
    <source>
        <dbReference type="Google" id="ProtNLM"/>
    </source>
</evidence>
<evidence type="ECO:0000313" key="1">
    <source>
        <dbReference type="EMBL" id="GFR89287.1"/>
    </source>
</evidence>
<name>A0AAV4GU95_9GAST</name>